<protein>
    <submittedName>
        <fullName evidence="2">Uncharacterized protein</fullName>
    </submittedName>
</protein>
<dbReference type="Proteomes" id="UP001154329">
    <property type="component" value="Chromosome 2"/>
</dbReference>
<evidence type="ECO:0000313" key="3">
    <source>
        <dbReference type="Proteomes" id="UP001154329"/>
    </source>
</evidence>
<reference evidence="2" key="1">
    <citation type="submission" date="2022-02" db="EMBL/GenBank/DDBJ databases">
        <authorList>
            <person name="King R."/>
        </authorList>
    </citation>
    <scope>NUCLEOTIDE SEQUENCE</scope>
</reference>
<gene>
    <name evidence="2" type="ORF">APHIGO_LOCUS4163</name>
</gene>
<accession>A0A9P0IWA9</accession>
<sequence>MDHVNFTNNSNSEFFVTDDDFHRPSSKIADTLDLAVCRPATMVHLRSLERLTGRWTFLSMPQDVNLTAYGKQFSGEWPSFHVEMECDVLSQAKDFATEETLDGHTQSSGSDVKESTVPSGPNKFVRQCVAYVGRLFTLDFYRAVCLYFLSIVTFRNRGRSTYTNAR</sequence>
<feature type="region of interest" description="Disordered" evidence="1">
    <location>
        <begin position="100"/>
        <end position="119"/>
    </location>
</feature>
<keyword evidence="3" id="KW-1185">Reference proteome</keyword>
<evidence type="ECO:0000256" key="1">
    <source>
        <dbReference type="SAM" id="MobiDB-lite"/>
    </source>
</evidence>
<evidence type="ECO:0000313" key="2">
    <source>
        <dbReference type="EMBL" id="CAH1720890.1"/>
    </source>
</evidence>
<dbReference type="AlphaFoldDB" id="A0A9P0IWA9"/>
<proteinExistence type="predicted"/>
<organism evidence="2 3">
    <name type="scientific">Aphis gossypii</name>
    <name type="common">Cotton aphid</name>
    <dbReference type="NCBI Taxonomy" id="80765"/>
    <lineage>
        <taxon>Eukaryota</taxon>
        <taxon>Metazoa</taxon>
        <taxon>Ecdysozoa</taxon>
        <taxon>Arthropoda</taxon>
        <taxon>Hexapoda</taxon>
        <taxon>Insecta</taxon>
        <taxon>Pterygota</taxon>
        <taxon>Neoptera</taxon>
        <taxon>Paraneoptera</taxon>
        <taxon>Hemiptera</taxon>
        <taxon>Sternorrhyncha</taxon>
        <taxon>Aphidomorpha</taxon>
        <taxon>Aphidoidea</taxon>
        <taxon>Aphididae</taxon>
        <taxon>Aphidini</taxon>
        <taxon>Aphis</taxon>
        <taxon>Aphis</taxon>
    </lineage>
</organism>
<dbReference type="EMBL" id="OU899035">
    <property type="protein sequence ID" value="CAH1720890.1"/>
    <property type="molecule type" value="Genomic_DNA"/>
</dbReference>
<reference evidence="2" key="2">
    <citation type="submission" date="2022-10" db="EMBL/GenBank/DDBJ databases">
        <authorList>
            <consortium name="ENA_rothamsted_submissions"/>
            <consortium name="culmorum"/>
            <person name="King R."/>
        </authorList>
    </citation>
    <scope>NUCLEOTIDE SEQUENCE</scope>
</reference>
<name>A0A9P0IWA9_APHGO</name>